<reference evidence="2 3" key="1">
    <citation type="journal article" date="2010" name="Nature">
        <title>Genome sequencing and analysis of the model grass Brachypodium distachyon.</title>
        <authorList>
            <consortium name="International Brachypodium Initiative"/>
        </authorList>
    </citation>
    <scope>NUCLEOTIDE SEQUENCE [LARGE SCALE GENOMIC DNA]</scope>
    <source>
        <strain evidence="2 3">Bd21</strain>
    </source>
</reference>
<keyword evidence="1" id="KW-0472">Membrane</keyword>
<sequence>MDLGSIHPHSFYRPVVQICFLSPGSFWWLRKKKSVNLVFMISFLALWLWDFRDYDEGCFCRNETIHFLLVSAMPQPLSSRFPMTDKFLTFPSIKNEHKHMYLRFHSVFTCGEPHGHLDMFQRASMFKGLPV</sequence>
<dbReference type="InParanoid" id="A0A2K2CQW6"/>
<proteinExistence type="predicted"/>
<gene>
    <name evidence="2" type="ORF">BRADI_4g28347v3</name>
</gene>
<feature type="transmembrane region" description="Helical" evidence="1">
    <location>
        <begin position="12"/>
        <end position="29"/>
    </location>
</feature>
<keyword evidence="4" id="KW-1185">Reference proteome</keyword>
<protein>
    <submittedName>
        <fullName evidence="2 3">Uncharacterized protein</fullName>
    </submittedName>
</protein>
<reference evidence="2" key="2">
    <citation type="submission" date="2017-06" db="EMBL/GenBank/DDBJ databases">
        <title>WGS assembly of Brachypodium distachyon.</title>
        <authorList>
            <consortium name="The International Brachypodium Initiative"/>
            <person name="Lucas S."/>
            <person name="Harmon-Smith M."/>
            <person name="Lail K."/>
            <person name="Tice H."/>
            <person name="Grimwood J."/>
            <person name="Bruce D."/>
            <person name="Barry K."/>
            <person name="Shu S."/>
            <person name="Lindquist E."/>
            <person name="Wang M."/>
            <person name="Pitluck S."/>
            <person name="Vogel J.P."/>
            <person name="Garvin D.F."/>
            <person name="Mockler T.C."/>
            <person name="Schmutz J."/>
            <person name="Rokhsar D."/>
            <person name="Bevan M.W."/>
        </authorList>
    </citation>
    <scope>NUCLEOTIDE SEQUENCE</scope>
    <source>
        <strain evidence="2">Bd21</strain>
    </source>
</reference>
<dbReference type="AlphaFoldDB" id="A0A2K2CQW6"/>
<evidence type="ECO:0000256" key="1">
    <source>
        <dbReference type="SAM" id="Phobius"/>
    </source>
</evidence>
<feature type="transmembrane region" description="Helical" evidence="1">
    <location>
        <begin position="34"/>
        <end position="51"/>
    </location>
</feature>
<evidence type="ECO:0000313" key="2">
    <source>
        <dbReference type="EMBL" id="PNT64421.1"/>
    </source>
</evidence>
<dbReference type="Gramene" id="PNT64421">
    <property type="protein sequence ID" value="PNT64421"/>
    <property type="gene ID" value="BRADI_4g28347v3"/>
</dbReference>
<dbReference type="Proteomes" id="UP000008810">
    <property type="component" value="Chromosome 4"/>
</dbReference>
<evidence type="ECO:0000313" key="4">
    <source>
        <dbReference type="Proteomes" id="UP000008810"/>
    </source>
</evidence>
<dbReference type="EnsemblPlants" id="PNT64421">
    <property type="protein sequence ID" value="PNT64421"/>
    <property type="gene ID" value="BRADI_4g28347v3"/>
</dbReference>
<name>A0A2K2CQW6_BRADI</name>
<organism evidence="2">
    <name type="scientific">Brachypodium distachyon</name>
    <name type="common">Purple false brome</name>
    <name type="synonym">Trachynia distachya</name>
    <dbReference type="NCBI Taxonomy" id="15368"/>
    <lineage>
        <taxon>Eukaryota</taxon>
        <taxon>Viridiplantae</taxon>
        <taxon>Streptophyta</taxon>
        <taxon>Embryophyta</taxon>
        <taxon>Tracheophyta</taxon>
        <taxon>Spermatophyta</taxon>
        <taxon>Magnoliopsida</taxon>
        <taxon>Liliopsida</taxon>
        <taxon>Poales</taxon>
        <taxon>Poaceae</taxon>
        <taxon>BOP clade</taxon>
        <taxon>Pooideae</taxon>
        <taxon>Stipodae</taxon>
        <taxon>Brachypodieae</taxon>
        <taxon>Brachypodium</taxon>
    </lineage>
</organism>
<accession>A0A2K2CQW6</accession>
<evidence type="ECO:0000313" key="3">
    <source>
        <dbReference type="EnsemblPlants" id="PNT64421"/>
    </source>
</evidence>
<dbReference type="EMBL" id="CM000883">
    <property type="protein sequence ID" value="PNT64421.1"/>
    <property type="molecule type" value="Genomic_DNA"/>
</dbReference>
<keyword evidence="1" id="KW-1133">Transmembrane helix</keyword>
<keyword evidence="1" id="KW-0812">Transmembrane</keyword>
<reference evidence="3" key="3">
    <citation type="submission" date="2018-08" db="UniProtKB">
        <authorList>
            <consortium name="EnsemblPlants"/>
        </authorList>
    </citation>
    <scope>IDENTIFICATION</scope>
    <source>
        <strain evidence="3">cv. Bd21</strain>
    </source>
</reference>